<evidence type="ECO:0000313" key="2">
    <source>
        <dbReference type="Proteomes" id="UP000017836"/>
    </source>
</evidence>
<sequence length="113" mass="12649">MRGELLGGDPYVVLELSFEACEARKNGSSPYIICSLEEDDSLVSSISMKDLEPPYPRPKTSASTAQRLIAQGMGQRVSSNFGIGELRKQEEARRNRIQMRQKMRDEAWGADDP</sequence>
<keyword evidence="2" id="KW-1185">Reference proteome</keyword>
<proteinExistence type="predicted"/>
<dbReference type="PANTHER" id="PTHR21678">
    <property type="entry name" value="GROWTH INHIBITION AND DIFFERENTIATION RELATED PROTEIN 88"/>
    <property type="match status" value="1"/>
</dbReference>
<dbReference type="Proteomes" id="UP000017836">
    <property type="component" value="Unassembled WGS sequence"/>
</dbReference>
<gene>
    <name evidence="1" type="ORF">AMTR_s00030p00171760</name>
</gene>
<dbReference type="InterPro" id="IPR039884">
    <property type="entry name" value="R3HC1/R3HCL"/>
</dbReference>
<evidence type="ECO:0000313" key="1">
    <source>
        <dbReference type="EMBL" id="ERN16091.1"/>
    </source>
</evidence>
<dbReference type="EMBL" id="KI392485">
    <property type="protein sequence ID" value="ERN16091.1"/>
    <property type="molecule type" value="Genomic_DNA"/>
</dbReference>
<accession>U5CS93</accession>
<name>U5CS93_AMBTC</name>
<dbReference type="AlphaFoldDB" id="U5CS93"/>
<dbReference type="PANTHER" id="PTHR21678:SF0">
    <property type="entry name" value="C3H1-TYPE DOMAIN-CONTAINING PROTEIN"/>
    <property type="match status" value="1"/>
</dbReference>
<protein>
    <submittedName>
        <fullName evidence="1">Uncharacterized protein</fullName>
    </submittedName>
</protein>
<dbReference type="Gramene" id="ERN16091">
    <property type="protein sequence ID" value="ERN16091"/>
    <property type="gene ID" value="AMTR_s00030p00171760"/>
</dbReference>
<dbReference type="HOGENOM" id="CLU_2136833_0_0_1"/>
<dbReference type="eggNOG" id="KOG4483">
    <property type="taxonomic scope" value="Eukaryota"/>
</dbReference>
<organism evidence="1 2">
    <name type="scientific">Amborella trichopoda</name>
    <dbReference type="NCBI Taxonomy" id="13333"/>
    <lineage>
        <taxon>Eukaryota</taxon>
        <taxon>Viridiplantae</taxon>
        <taxon>Streptophyta</taxon>
        <taxon>Embryophyta</taxon>
        <taxon>Tracheophyta</taxon>
        <taxon>Spermatophyta</taxon>
        <taxon>Magnoliopsida</taxon>
        <taxon>Amborellales</taxon>
        <taxon>Amborellaceae</taxon>
        <taxon>Amborella</taxon>
    </lineage>
</organism>
<reference evidence="2" key="1">
    <citation type="journal article" date="2013" name="Science">
        <title>The Amborella genome and the evolution of flowering plants.</title>
        <authorList>
            <consortium name="Amborella Genome Project"/>
        </authorList>
    </citation>
    <scope>NUCLEOTIDE SEQUENCE [LARGE SCALE GENOMIC DNA]</scope>
</reference>